<dbReference type="Gene3D" id="1.10.540.10">
    <property type="entry name" value="Acyl-CoA dehydrogenase/oxidase, N-terminal domain"/>
    <property type="match status" value="1"/>
</dbReference>
<organism evidence="3 4">
    <name type="scientific">Comamonas sediminis</name>
    <dbReference type="NCBI Taxonomy" id="1783360"/>
    <lineage>
        <taxon>Bacteria</taxon>
        <taxon>Pseudomonadati</taxon>
        <taxon>Pseudomonadota</taxon>
        <taxon>Betaproteobacteria</taxon>
        <taxon>Burkholderiales</taxon>
        <taxon>Comamonadaceae</taxon>
        <taxon>Comamonas</taxon>
    </lineage>
</organism>
<dbReference type="InterPro" id="IPR013107">
    <property type="entry name" value="Acyl-CoA_DH_C"/>
</dbReference>
<protein>
    <submittedName>
        <fullName evidence="3">Acyl-CoA dehydrogenase</fullName>
    </submittedName>
</protein>
<sequence length="410" mass="43977">MTIDPPQTLTPAAQSAASGTARTDWQALFDEIAAGSAEREEKRILPFAQIQALKDRRFGAYRLPVADGGTGASMAGLMEQVIALGAADSNVAHILRNHFVFVERFARNPVSAQAHFWRDQVAQGAIFGLANTELAQARSGEKTFTRLVPDGAHFRMTGAKFYSTGSLYADFVIVRARDAQERDVTAIIPTRREGVNLVDDWDAMGQRMTGSGTTLFDSVRVEPEEIIVDSAGTGYSRPYKSTLPQLFLTAVNTGILRAIVRDASAMLHKRSRKGFFFAAADTPAEDPLLLKIVGDLSAQLFAAEAVVAAASHAQDASLATAEGDPALKDTAHHAAVLAAKAKLIVDGLVLQAGTAVFDLGGASSTLRTQNLDRHWRNARTVASHNPALYKALALGKLAVHGEPLPDKDFF</sequence>
<dbReference type="SUPFAM" id="SSF56645">
    <property type="entry name" value="Acyl-CoA dehydrogenase NM domain-like"/>
    <property type="match status" value="1"/>
</dbReference>
<dbReference type="InterPro" id="IPR009100">
    <property type="entry name" value="AcylCoA_DH/oxidase_NM_dom_sf"/>
</dbReference>
<dbReference type="RefSeq" id="WP_369460098.1">
    <property type="nucleotide sequence ID" value="NZ_JBGBDC010000004.1"/>
</dbReference>
<evidence type="ECO:0000259" key="2">
    <source>
        <dbReference type="Pfam" id="PF08028"/>
    </source>
</evidence>
<gene>
    <name evidence="3" type="ORF">AB7A72_11925</name>
</gene>
<name>A0ABV4B5K4_9BURK</name>
<evidence type="ECO:0000313" key="3">
    <source>
        <dbReference type="EMBL" id="MEY2251713.1"/>
    </source>
</evidence>
<dbReference type="InterPro" id="IPR037069">
    <property type="entry name" value="AcylCoA_DH/ox_N_sf"/>
</dbReference>
<dbReference type="EMBL" id="JBGBDC010000004">
    <property type="protein sequence ID" value="MEY2251713.1"/>
    <property type="molecule type" value="Genomic_DNA"/>
</dbReference>
<reference evidence="3 4" key="1">
    <citation type="journal article" date="2016" name="Int. J. Syst. Evol. Microbiol.">
        <title>Description of Comamonas sediminis sp. nov., isolated from lagoon sediments.</title>
        <authorList>
            <person name="Subhash Y."/>
            <person name="Bang J.J."/>
            <person name="You T.H."/>
            <person name="Lee S.S."/>
        </authorList>
    </citation>
    <scope>NUCLEOTIDE SEQUENCE [LARGE SCALE GENOMIC DNA]</scope>
    <source>
        <strain evidence="3 4">JCM 31169</strain>
    </source>
</reference>
<evidence type="ECO:0000256" key="1">
    <source>
        <dbReference type="ARBA" id="ARBA00023002"/>
    </source>
</evidence>
<dbReference type="Gene3D" id="2.40.110.10">
    <property type="entry name" value="Butyryl-CoA Dehydrogenase, subunit A, domain 2"/>
    <property type="match status" value="1"/>
</dbReference>
<dbReference type="Pfam" id="PF08028">
    <property type="entry name" value="Acyl-CoA_dh_2"/>
    <property type="match status" value="1"/>
</dbReference>
<evidence type="ECO:0000313" key="4">
    <source>
        <dbReference type="Proteomes" id="UP001562178"/>
    </source>
</evidence>
<accession>A0ABV4B5K4</accession>
<dbReference type="SUPFAM" id="SSF47203">
    <property type="entry name" value="Acyl-CoA dehydrogenase C-terminal domain-like"/>
    <property type="match status" value="1"/>
</dbReference>
<dbReference type="PIRSF" id="PIRSF016578">
    <property type="entry name" value="HsaA"/>
    <property type="match status" value="1"/>
</dbReference>
<feature type="domain" description="Acyl-CoA dehydrogenase C-terminal" evidence="2">
    <location>
        <begin position="248"/>
        <end position="385"/>
    </location>
</feature>
<comment type="caution">
    <text evidence="3">The sequence shown here is derived from an EMBL/GenBank/DDBJ whole genome shotgun (WGS) entry which is preliminary data.</text>
</comment>
<dbReference type="PANTHER" id="PTHR43884">
    <property type="entry name" value="ACYL-COA DEHYDROGENASE"/>
    <property type="match status" value="1"/>
</dbReference>
<dbReference type="Proteomes" id="UP001562178">
    <property type="component" value="Unassembled WGS sequence"/>
</dbReference>
<dbReference type="InterPro" id="IPR036250">
    <property type="entry name" value="AcylCo_DH-like_C"/>
</dbReference>
<dbReference type="PANTHER" id="PTHR43884:SF12">
    <property type="entry name" value="ISOVALERYL-COA DEHYDROGENASE, MITOCHONDRIAL-RELATED"/>
    <property type="match status" value="1"/>
</dbReference>
<keyword evidence="1" id="KW-0560">Oxidoreductase</keyword>
<keyword evidence="4" id="KW-1185">Reference proteome</keyword>
<proteinExistence type="predicted"/>
<dbReference type="InterPro" id="IPR046373">
    <property type="entry name" value="Acyl-CoA_Oxase/DH_mid-dom_sf"/>
</dbReference>
<dbReference type="Gene3D" id="1.20.140.10">
    <property type="entry name" value="Butyryl-CoA Dehydrogenase, subunit A, domain 3"/>
    <property type="match status" value="1"/>
</dbReference>